<keyword evidence="4 5" id="KW-0067">ATP-binding</keyword>
<dbReference type="GO" id="GO:0005524">
    <property type="term" value="F:ATP binding"/>
    <property type="evidence" value="ECO:0007669"/>
    <property type="project" value="UniProtKB-UniRule"/>
</dbReference>
<evidence type="ECO:0000256" key="3">
    <source>
        <dbReference type="ARBA" id="ARBA00022777"/>
    </source>
</evidence>
<feature type="compositionally biased region" description="Polar residues" evidence="6">
    <location>
        <begin position="31"/>
        <end position="52"/>
    </location>
</feature>
<accession>A0A7S0R946</accession>
<dbReference type="InterPro" id="IPR011009">
    <property type="entry name" value="Kinase-like_dom_sf"/>
</dbReference>
<feature type="compositionally biased region" description="Low complexity" evidence="6">
    <location>
        <begin position="425"/>
        <end position="440"/>
    </location>
</feature>
<feature type="compositionally biased region" description="Basic and acidic residues" evidence="6">
    <location>
        <begin position="1"/>
        <end position="29"/>
    </location>
</feature>
<evidence type="ECO:0000313" key="8">
    <source>
        <dbReference type="EMBL" id="CAD8670069.1"/>
    </source>
</evidence>
<feature type="compositionally biased region" description="Basic and acidic residues" evidence="6">
    <location>
        <begin position="61"/>
        <end position="81"/>
    </location>
</feature>
<dbReference type="AlphaFoldDB" id="A0A7S0R946"/>
<dbReference type="SMART" id="SM00220">
    <property type="entry name" value="S_TKc"/>
    <property type="match status" value="1"/>
</dbReference>
<keyword evidence="1" id="KW-0808">Transferase</keyword>
<evidence type="ECO:0000256" key="6">
    <source>
        <dbReference type="SAM" id="MobiDB-lite"/>
    </source>
</evidence>
<dbReference type="Pfam" id="PF00069">
    <property type="entry name" value="Pkinase"/>
    <property type="match status" value="1"/>
</dbReference>
<sequence>MGCVSSKDKSEAQAARGKDLDLHVYDHFPAKTSSKLSETPHSSEPDNDQTATRRSKLSRWQPERKPNPDLSEEEGKPKQAEGKLNQADFGREAGLPGDGYGFPFKHQQLVPAQPWGVSQQEYMRSMCWPVPQTLPYHLPQPHGYIQFGDQHYGNFAYNAAYEADRGMWVQPVQPVQPAPFNYGVYPAGPWAYDNKLKSQQFECPPYELIRQQPVQPVIQQVCNSVADPDSRKVIAFTLSDCSSENNDHDLEPEECTPAQCMVQDARDTKTVGEQAVPMQPGHGAFVVNNPLPPPRSSSVESDSSARLRSCGSQVGHEVPLQSIACPTDNVSTADETQRIQPSRHSWEQHVDYKVEQDARRPSGFSVDSIELLEEQEEERRRMKDATSRSAEMCHSNEMEANSDVLDFMSVDSLEERIPTAPPPSAESTSSSMPCSSSFSSVHNPAGLVNPTSTSAHNQPCAQENASTRSQAEGTTSYTCCEEIGRGSSAVVMRAEHGEDTVALKVFNISKDGPNEMTYRMLSAVSTEAFILKNIDHPYILKYRSSLGEGRHRYMATELCSGGNLQDDLSRRGKYPESFARILFQQILSALEVLHDSRVVHHDLKLENVLLKESGEVRSIRLVDLGSAHISDLHSPQSCLVGTHEYMPPELIVHRERDDSTLRVPIKPTASMDMWSAGVVLYMLLGGYNPFLATSTKRVFHSIVTVSFDFKQPVWETVSDTAKDLISKLLVRDPEQRLSAREALQHAWFASSLEPIQLPQQRSLARQILKHRFMRAVWAIVAVRVLRKRVFLKKVMARVCNDMGGSMYDNVAAEPSGRRLSLLSLGKVVGGQGDEQQADDFACMVEEATEESEADEYVRMVAKTQQRVKAWLEDATPATDEAEQGMPQALDRHSA</sequence>
<dbReference type="SUPFAM" id="SSF56112">
    <property type="entry name" value="Protein kinase-like (PK-like)"/>
    <property type="match status" value="1"/>
</dbReference>
<dbReference type="PROSITE" id="PS00107">
    <property type="entry name" value="PROTEIN_KINASE_ATP"/>
    <property type="match status" value="1"/>
</dbReference>
<feature type="compositionally biased region" description="Polar residues" evidence="6">
    <location>
        <begin position="449"/>
        <end position="473"/>
    </location>
</feature>
<proteinExistence type="predicted"/>
<dbReference type="Gene3D" id="1.10.510.10">
    <property type="entry name" value="Transferase(Phosphotransferase) domain 1"/>
    <property type="match status" value="1"/>
</dbReference>
<dbReference type="PROSITE" id="PS00108">
    <property type="entry name" value="PROTEIN_KINASE_ST"/>
    <property type="match status" value="1"/>
</dbReference>
<dbReference type="PROSITE" id="PS50011">
    <property type="entry name" value="PROTEIN_KINASE_DOM"/>
    <property type="match status" value="1"/>
</dbReference>
<dbReference type="PANTHER" id="PTHR24347">
    <property type="entry name" value="SERINE/THREONINE-PROTEIN KINASE"/>
    <property type="match status" value="1"/>
</dbReference>
<dbReference type="InterPro" id="IPR008271">
    <property type="entry name" value="Ser/Thr_kinase_AS"/>
</dbReference>
<evidence type="ECO:0000256" key="1">
    <source>
        <dbReference type="ARBA" id="ARBA00022679"/>
    </source>
</evidence>
<reference evidence="8" key="1">
    <citation type="submission" date="2021-01" db="EMBL/GenBank/DDBJ databases">
        <authorList>
            <person name="Corre E."/>
            <person name="Pelletier E."/>
            <person name="Niang G."/>
            <person name="Scheremetjew M."/>
            <person name="Finn R."/>
            <person name="Kale V."/>
            <person name="Holt S."/>
            <person name="Cochrane G."/>
            <person name="Meng A."/>
            <person name="Brown T."/>
            <person name="Cohen L."/>
        </authorList>
    </citation>
    <scope>NUCLEOTIDE SEQUENCE</scope>
    <source>
        <strain evidence="8">CCMP722</strain>
    </source>
</reference>
<evidence type="ECO:0000256" key="2">
    <source>
        <dbReference type="ARBA" id="ARBA00022741"/>
    </source>
</evidence>
<evidence type="ECO:0000256" key="5">
    <source>
        <dbReference type="PROSITE-ProRule" id="PRU10141"/>
    </source>
</evidence>
<dbReference type="GO" id="GO:0004672">
    <property type="term" value="F:protein kinase activity"/>
    <property type="evidence" value="ECO:0007669"/>
    <property type="project" value="InterPro"/>
</dbReference>
<keyword evidence="2 5" id="KW-0547">Nucleotide-binding</keyword>
<feature type="region of interest" description="Disordered" evidence="6">
    <location>
        <begin position="416"/>
        <end position="473"/>
    </location>
</feature>
<keyword evidence="3" id="KW-0418">Kinase</keyword>
<gene>
    <name evidence="8" type="ORF">POBO1169_LOCUS10282</name>
</gene>
<organism evidence="8">
    <name type="scientific">Pyramimonas obovata</name>
    <dbReference type="NCBI Taxonomy" id="1411642"/>
    <lineage>
        <taxon>Eukaryota</taxon>
        <taxon>Viridiplantae</taxon>
        <taxon>Chlorophyta</taxon>
        <taxon>Pyramimonadophyceae</taxon>
        <taxon>Pyramimonadales</taxon>
        <taxon>Pyramimonadaceae</taxon>
        <taxon>Pyramimonas</taxon>
        <taxon>Pyramimonas incertae sedis</taxon>
    </lineage>
</organism>
<protein>
    <recommendedName>
        <fullName evidence="7">Protein kinase domain-containing protein</fullName>
    </recommendedName>
</protein>
<dbReference type="EMBL" id="HBFA01020093">
    <property type="protein sequence ID" value="CAD8670069.1"/>
    <property type="molecule type" value="Transcribed_RNA"/>
</dbReference>
<evidence type="ECO:0000256" key="4">
    <source>
        <dbReference type="ARBA" id="ARBA00022840"/>
    </source>
</evidence>
<evidence type="ECO:0000259" key="7">
    <source>
        <dbReference type="PROSITE" id="PS50011"/>
    </source>
</evidence>
<dbReference type="InterPro" id="IPR000719">
    <property type="entry name" value="Prot_kinase_dom"/>
</dbReference>
<name>A0A7S0R946_9CHLO</name>
<feature type="domain" description="Protein kinase" evidence="7">
    <location>
        <begin position="477"/>
        <end position="748"/>
    </location>
</feature>
<dbReference type="InterPro" id="IPR017441">
    <property type="entry name" value="Protein_kinase_ATP_BS"/>
</dbReference>
<feature type="region of interest" description="Disordered" evidence="6">
    <location>
        <begin position="873"/>
        <end position="894"/>
    </location>
</feature>
<feature type="region of interest" description="Disordered" evidence="6">
    <location>
        <begin position="1"/>
        <end position="82"/>
    </location>
</feature>
<feature type="binding site" evidence="5">
    <location>
        <position position="504"/>
    </location>
    <ligand>
        <name>ATP</name>
        <dbReference type="ChEBI" id="CHEBI:30616"/>
    </ligand>
</feature>